<evidence type="ECO:0000313" key="5">
    <source>
        <dbReference type="Proteomes" id="UP001642409"/>
    </source>
</evidence>
<name>A0AA86TIQ2_9EUKA</name>
<reference evidence="3 5" key="2">
    <citation type="submission" date="2024-07" db="EMBL/GenBank/DDBJ databases">
        <authorList>
            <person name="Akdeniz Z."/>
        </authorList>
    </citation>
    <scope>NUCLEOTIDE SEQUENCE [LARGE SCALE GENOMIC DNA]</scope>
</reference>
<comment type="caution">
    <text evidence="1">The sequence shown here is derived from an EMBL/GenBank/DDBJ whole genome shotgun (WGS) entry which is preliminary data.</text>
</comment>
<dbReference type="EMBL" id="CATOUU010000187">
    <property type="protein sequence ID" value="CAI9919824.1"/>
    <property type="molecule type" value="Genomic_DNA"/>
</dbReference>
<dbReference type="EMBL" id="CATOUU010000879">
    <property type="protein sequence ID" value="CAI9956800.1"/>
    <property type="molecule type" value="Genomic_DNA"/>
</dbReference>
<accession>A0AA86TIQ2</accession>
<organism evidence="1">
    <name type="scientific">Hexamita inflata</name>
    <dbReference type="NCBI Taxonomy" id="28002"/>
    <lineage>
        <taxon>Eukaryota</taxon>
        <taxon>Metamonada</taxon>
        <taxon>Diplomonadida</taxon>
        <taxon>Hexamitidae</taxon>
        <taxon>Hexamitinae</taxon>
        <taxon>Hexamita</taxon>
    </lineage>
</organism>
<dbReference type="Proteomes" id="UP001642409">
    <property type="component" value="Unassembled WGS sequence"/>
</dbReference>
<proteinExistence type="predicted"/>
<evidence type="ECO:0000313" key="1">
    <source>
        <dbReference type="EMBL" id="CAI9919824.1"/>
    </source>
</evidence>
<dbReference type="EMBL" id="CAXDID020000358">
    <property type="protein sequence ID" value="CAL6081931.1"/>
    <property type="molecule type" value="Genomic_DNA"/>
</dbReference>
<evidence type="ECO:0000313" key="3">
    <source>
        <dbReference type="EMBL" id="CAL6049433.1"/>
    </source>
</evidence>
<dbReference type="AlphaFoldDB" id="A0AA86TIQ2"/>
<evidence type="ECO:0000313" key="4">
    <source>
        <dbReference type="EMBL" id="CAL6081931.1"/>
    </source>
</evidence>
<protein>
    <submittedName>
        <fullName evidence="3">Hypothetical_protein</fullName>
    </submittedName>
</protein>
<reference evidence="1" key="1">
    <citation type="submission" date="2023-06" db="EMBL/GenBank/DDBJ databases">
        <authorList>
            <person name="Kurt Z."/>
        </authorList>
    </citation>
    <scope>NUCLEOTIDE SEQUENCE</scope>
</reference>
<keyword evidence="5" id="KW-1185">Reference proteome</keyword>
<sequence length="209" mass="24358">MTQDNQSQSKQESLKFGNTKASVRIMNLQPDRVIDRSPAKFNNQQISYILTCLREACKSVFGDDYNTLYLRILWLAQPCQKPQGLEDIYVQSREYLITFFIKTVEPYIATKPTAKDLVKFILDLISYGQFAIVPFEDTDYFSLLQKDSSHKPFIHLDGKIKLRNLKEMSIIMLKILMQCMENSQMMILLSQKFKQLQIQIIKLKSIALK</sequence>
<dbReference type="EMBL" id="CAXDID020000179">
    <property type="protein sequence ID" value="CAL6049433.1"/>
    <property type="molecule type" value="Genomic_DNA"/>
</dbReference>
<evidence type="ECO:0000313" key="2">
    <source>
        <dbReference type="EMBL" id="CAI9956800.1"/>
    </source>
</evidence>
<gene>
    <name evidence="3" type="ORF">HINF_LOCUS43287</name>
    <name evidence="2" type="ORF">HINF_LOCUS44445</name>
    <name evidence="4" type="ORF">HINF_LOCUS60723</name>
    <name evidence="1" type="ORF">HINF_LOCUS7469</name>
</gene>